<dbReference type="PANTHER" id="PTHR33153">
    <property type="entry name" value="MYND-TYPE DOMAIN-CONTAINING PROTEIN"/>
    <property type="match status" value="1"/>
</dbReference>
<dbReference type="HOGENOM" id="CLU_623039_0_0_1"/>
<organism evidence="3 4">
    <name type="scientific">Nematostella vectensis</name>
    <name type="common">Starlet sea anemone</name>
    <dbReference type="NCBI Taxonomy" id="45351"/>
    <lineage>
        <taxon>Eukaryota</taxon>
        <taxon>Metazoa</taxon>
        <taxon>Cnidaria</taxon>
        <taxon>Anthozoa</taxon>
        <taxon>Hexacorallia</taxon>
        <taxon>Actiniaria</taxon>
        <taxon>Edwardsiidae</taxon>
        <taxon>Nematostella</taxon>
    </lineage>
</organism>
<feature type="domain" description="DUF7869" evidence="2">
    <location>
        <begin position="37"/>
        <end position="125"/>
    </location>
</feature>
<dbReference type="Proteomes" id="UP000001593">
    <property type="component" value="Unassembled WGS sequence"/>
</dbReference>
<dbReference type="PhylomeDB" id="A7RN06"/>
<dbReference type="EMBL" id="DS469521">
    <property type="protein sequence ID" value="EDO47189.1"/>
    <property type="molecule type" value="Genomic_DNA"/>
</dbReference>
<sequence length="440" mass="50915">MDPIDAHSQEELYTAQCQRSERSLVKFSLGTLPCECKVKVNFLMVGHTHEAVDQLFNKFSEALRKQNTLTLSPPKVHEISKMYDIRKWVKTFCEELHGLTTPHVFKIEMAPSGKVVLRYKHWSSDKTEKCKPEDENPENWITLIKERVGRVTTRSSTVGPASLEKMELESGKSDLKKFYSGSRLFGEEKRERREKGVGRVTSRSSTAGPASLEKKRKKSGKSDLKKFYSGSRLFGEEEKKEWEELMSSEHNFFSPKVRSEEFDLKALVTKKQEQTKEQLPCTREIADVRPAAVPDEVELEIQKQFDSIKPVYSKPYRPPTTVLQVMGYEQLKEGDLVAVNVANYDKIPCISKVVELRDQEFVIEWWKGTWLKSWEVWPGCEQDVLPFRSILLYAFELDDRGRLSKDTRKNLKNAYRVLNGTYRNIDKSPYFIAISCVLFN</sequence>
<feature type="region of interest" description="Disordered" evidence="1">
    <location>
        <begin position="189"/>
        <end position="218"/>
    </location>
</feature>
<dbReference type="Pfam" id="PF25273">
    <property type="entry name" value="DUF7869"/>
    <property type="match status" value="1"/>
</dbReference>
<proteinExistence type="predicted"/>
<dbReference type="STRING" id="45351.A7RN06"/>
<gene>
    <name evidence="3" type="ORF">NEMVEDRAFT_v1g239490</name>
</gene>
<dbReference type="InterPro" id="IPR057191">
    <property type="entry name" value="DUF7869"/>
</dbReference>
<evidence type="ECO:0000259" key="2">
    <source>
        <dbReference type="Pfam" id="PF25273"/>
    </source>
</evidence>
<keyword evidence="4" id="KW-1185">Reference proteome</keyword>
<name>A7RN06_NEMVE</name>
<dbReference type="InParanoid" id="A7RN06"/>
<evidence type="ECO:0000256" key="1">
    <source>
        <dbReference type="SAM" id="MobiDB-lite"/>
    </source>
</evidence>
<accession>A7RN06</accession>
<evidence type="ECO:0000313" key="3">
    <source>
        <dbReference type="EMBL" id="EDO47189.1"/>
    </source>
</evidence>
<reference evidence="3 4" key="1">
    <citation type="journal article" date="2007" name="Science">
        <title>Sea anemone genome reveals ancestral eumetazoan gene repertoire and genomic organization.</title>
        <authorList>
            <person name="Putnam N.H."/>
            <person name="Srivastava M."/>
            <person name="Hellsten U."/>
            <person name="Dirks B."/>
            <person name="Chapman J."/>
            <person name="Salamov A."/>
            <person name="Terry A."/>
            <person name="Shapiro H."/>
            <person name="Lindquist E."/>
            <person name="Kapitonov V.V."/>
            <person name="Jurka J."/>
            <person name="Genikhovich G."/>
            <person name="Grigoriev I.V."/>
            <person name="Lucas S.M."/>
            <person name="Steele R.E."/>
            <person name="Finnerty J.R."/>
            <person name="Technau U."/>
            <person name="Martindale M.Q."/>
            <person name="Rokhsar D.S."/>
        </authorList>
    </citation>
    <scope>NUCLEOTIDE SEQUENCE [LARGE SCALE GENOMIC DNA]</scope>
    <source>
        <strain evidence="4">CH2 X CH6</strain>
    </source>
</reference>
<dbReference type="PANTHER" id="PTHR33153:SF3">
    <property type="entry name" value="TRAFFICKING PROTEIN PARTICLE COMPLEX SUBUNIT 11 DOMAIN-CONTAINING PROTEIN"/>
    <property type="match status" value="1"/>
</dbReference>
<dbReference type="AlphaFoldDB" id="A7RN06"/>
<evidence type="ECO:0000313" key="4">
    <source>
        <dbReference type="Proteomes" id="UP000001593"/>
    </source>
</evidence>
<protein>
    <recommendedName>
        <fullName evidence="2">DUF7869 domain-containing protein</fullName>
    </recommendedName>
</protein>